<feature type="domain" description="ABC3 transporter permease C-terminal" evidence="8">
    <location>
        <begin position="280"/>
        <end position="400"/>
    </location>
</feature>
<feature type="transmembrane region" description="Helical" evidence="7">
    <location>
        <begin position="445"/>
        <end position="471"/>
    </location>
</feature>
<feature type="transmembrane region" description="Helical" evidence="7">
    <location>
        <begin position="330"/>
        <end position="351"/>
    </location>
</feature>
<keyword evidence="3 7" id="KW-0812">Transmembrane</keyword>
<evidence type="ECO:0000256" key="7">
    <source>
        <dbReference type="SAM" id="Phobius"/>
    </source>
</evidence>
<organism evidence="9 10">
    <name type="scientific">Plantactinospora solaniradicis</name>
    <dbReference type="NCBI Taxonomy" id="1723736"/>
    <lineage>
        <taxon>Bacteria</taxon>
        <taxon>Bacillati</taxon>
        <taxon>Actinomycetota</taxon>
        <taxon>Actinomycetes</taxon>
        <taxon>Micromonosporales</taxon>
        <taxon>Micromonosporaceae</taxon>
        <taxon>Plantactinospora</taxon>
    </lineage>
</organism>
<protein>
    <submittedName>
        <fullName evidence="9">FtsX-like permease family protein</fullName>
    </submittedName>
</protein>
<feature type="transmembrane region" description="Helical" evidence="7">
    <location>
        <begin position="502"/>
        <end position="524"/>
    </location>
</feature>
<sequence length="842" mass="85267">MIRLALGTLRRHRGSYLGTFFAAFLAVALLAGAGLLLFSVLAAKPPADRFGATTAMVSGDRQVTLQSVKKKKDKVKTKTKTERLTGAGTLPVELVGRIAGLPGVGKAVPDAAFPVALTVASGAAVRGAEDAPVIGHGWASAALTPYRLRAGVAPERGEVVLDADLAARSGVGVGGSVTVTTRTGVRPMRVAGVAAPAGRNGLPAQGALFVSDAELGAVSGLAGPTAVGVFAASGADRAALLSAVRAEAGDAPVLTGADRVRADLPGALPDYIGPISIFGFVLGITGFAAVFVLTGTVALGVRQRLRELALLRTAGATPTQLRRLLGLESVLLALAAAVPALPLGVLVAHLVAARFRTLGAVPRQFTVQVNVLVLLCAVLAGVLLTFVAARLAGRRAVRIAPTQALAETATAPSGGILLRVLLAVLPVGGAVAVLIFVPLGGDLGMGMGFVSCALLLCGVAALGPIVVRLLVAPVSRLAGLSGATGRLAGAITRVESRRVTGVAVPLVLMFAINATMLLNGALLVRLTGAEQQARNAAATAQVTGVAGVPLDTVERLVALPGVTGAAATLPTRAIVDTGGKPEDYPAQGLLRAGAEPALELDVRAGELAGDGTFAASRLLAQARGWQVGAEVPIWLADGSPVTLRLSAIYQRSRGFGDLVLPARLVAEHDPRGLAAAIALRYDGDVAERIRSGWPELRLTPTVDAPAAGDADNQQGAWELMVVISLGFTAIAVVNTFAIATAARRREYAGLRLAGATAGQVHRLATREAAITVAVGLLLGCAVTSIVVGAFSTAQDGTFRLIVDPGTYAGMLGGVAALGLLAGALPARFVVRRRSLPAVTDAS</sequence>
<gene>
    <name evidence="9" type="ORF">ACFP2T_29260</name>
</gene>
<dbReference type="Pfam" id="PF02687">
    <property type="entry name" value="FtsX"/>
    <property type="match status" value="2"/>
</dbReference>
<dbReference type="Proteomes" id="UP001596203">
    <property type="component" value="Unassembled WGS sequence"/>
</dbReference>
<keyword evidence="10" id="KW-1185">Reference proteome</keyword>
<dbReference type="InterPro" id="IPR050250">
    <property type="entry name" value="Macrolide_Exporter_MacB"/>
</dbReference>
<evidence type="ECO:0000256" key="1">
    <source>
        <dbReference type="ARBA" id="ARBA00004651"/>
    </source>
</evidence>
<feature type="transmembrane region" description="Helical" evidence="7">
    <location>
        <begin position="371"/>
        <end position="389"/>
    </location>
</feature>
<evidence type="ECO:0000313" key="10">
    <source>
        <dbReference type="Proteomes" id="UP001596203"/>
    </source>
</evidence>
<evidence type="ECO:0000256" key="5">
    <source>
        <dbReference type="ARBA" id="ARBA00023136"/>
    </source>
</evidence>
<dbReference type="InterPro" id="IPR003838">
    <property type="entry name" value="ABC3_permease_C"/>
</dbReference>
<dbReference type="EMBL" id="JBHSPR010000032">
    <property type="protein sequence ID" value="MFC6020245.1"/>
    <property type="molecule type" value="Genomic_DNA"/>
</dbReference>
<accession>A0ABW1KEM7</accession>
<comment type="similarity">
    <text evidence="6">Belongs to the ABC-4 integral membrane protein family.</text>
</comment>
<comment type="subcellular location">
    <subcellularLocation>
        <location evidence="1">Cell membrane</location>
        <topology evidence="1">Multi-pass membrane protein</topology>
    </subcellularLocation>
</comment>
<feature type="transmembrane region" description="Helical" evidence="7">
    <location>
        <begin position="277"/>
        <end position="301"/>
    </location>
</feature>
<keyword evidence="4 7" id="KW-1133">Transmembrane helix</keyword>
<keyword evidence="2" id="KW-1003">Cell membrane</keyword>
<feature type="domain" description="ABC3 transporter permease C-terminal" evidence="8">
    <location>
        <begin position="720"/>
        <end position="831"/>
    </location>
</feature>
<evidence type="ECO:0000259" key="8">
    <source>
        <dbReference type="Pfam" id="PF02687"/>
    </source>
</evidence>
<proteinExistence type="inferred from homology"/>
<dbReference type="PANTHER" id="PTHR30572">
    <property type="entry name" value="MEMBRANE COMPONENT OF TRANSPORTER-RELATED"/>
    <property type="match status" value="1"/>
</dbReference>
<comment type="caution">
    <text evidence="9">The sequence shown here is derived from an EMBL/GenBank/DDBJ whole genome shotgun (WGS) entry which is preliminary data.</text>
</comment>
<feature type="transmembrane region" description="Helical" evidence="7">
    <location>
        <begin position="768"/>
        <end position="790"/>
    </location>
</feature>
<evidence type="ECO:0000256" key="4">
    <source>
        <dbReference type="ARBA" id="ARBA00022989"/>
    </source>
</evidence>
<feature type="transmembrane region" description="Helical" evidence="7">
    <location>
        <begin position="810"/>
        <end position="830"/>
    </location>
</feature>
<feature type="transmembrane region" description="Helical" evidence="7">
    <location>
        <begin position="416"/>
        <end position="439"/>
    </location>
</feature>
<evidence type="ECO:0000313" key="9">
    <source>
        <dbReference type="EMBL" id="MFC6020245.1"/>
    </source>
</evidence>
<evidence type="ECO:0000256" key="3">
    <source>
        <dbReference type="ARBA" id="ARBA00022692"/>
    </source>
</evidence>
<name>A0ABW1KEM7_9ACTN</name>
<evidence type="ECO:0000256" key="6">
    <source>
        <dbReference type="ARBA" id="ARBA00038076"/>
    </source>
</evidence>
<reference evidence="10" key="1">
    <citation type="journal article" date="2019" name="Int. J. Syst. Evol. Microbiol.">
        <title>The Global Catalogue of Microorganisms (GCM) 10K type strain sequencing project: providing services to taxonomists for standard genome sequencing and annotation.</title>
        <authorList>
            <consortium name="The Broad Institute Genomics Platform"/>
            <consortium name="The Broad Institute Genome Sequencing Center for Infectious Disease"/>
            <person name="Wu L."/>
            <person name="Ma J."/>
        </authorList>
    </citation>
    <scope>NUCLEOTIDE SEQUENCE [LARGE SCALE GENOMIC DNA]</scope>
    <source>
        <strain evidence="10">ZS-35-S2</strain>
    </source>
</reference>
<dbReference type="PANTHER" id="PTHR30572:SF4">
    <property type="entry name" value="ABC TRANSPORTER PERMEASE YTRF"/>
    <property type="match status" value="1"/>
</dbReference>
<dbReference type="RefSeq" id="WP_377427221.1">
    <property type="nucleotide sequence ID" value="NZ_JBHSPR010000032.1"/>
</dbReference>
<feature type="transmembrane region" description="Helical" evidence="7">
    <location>
        <begin position="719"/>
        <end position="742"/>
    </location>
</feature>
<keyword evidence="5 7" id="KW-0472">Membrane</keyword>
<evidence type="ECO:0000256" key="2">
    <source>
        <dbReference type="ARBA" id="ARBA00022475"/>
    </source>
</evidence>